<dbReference type="EMBL" id="CAQL01000983">
    <property type="protein sequence ID" value="CCQ58248.1"/>
    <property type="molecule type" value="Genomic_DNA"/>
</dbReference>
<proteinExistence type="predicted"/>
<organism evidence="1 2">
    <name type="scientific">Crocosphaera watsonii WH 0005</name>
    <dbReference type="NCBI Taxonomy" id="423472"/>
    <lineage>
        <taxon>Bacteria</taxon>
        <taxon>Bacillati</taxon>
        <taxon>Cyanobacteriota</taxon>
        <taxon>Cyanophyceae</taxon>
        <taxon>Oscillatoriophycideae</taxon>
        <taxon>Chroococcales</taxon>
        <taxon>Aphanothecaceae</taxon>
        <taxon>Crocosphaera</taxon>
    </lineage>
</organism>
<gene>
    <name evidence="1" type="ORF">CWATWH0005_3485</name>
</gene>
<dbReference type="AlphaFoldDB" id="T2IZ00"/>
<protein>
    <submittedName>
        <fullName evidence="1">Uncharacterized protein</fullName>
    </submittedName>
</protein>
<evidence type="ECO:0000313" key="2">
    <source>
        <dbReference type="Proteomes" id="UP000017981"/>
    </source>
</evidence>
<reference evidence="1 2" key="2">
    <citation type="submission" date="2013-09" db="EMBL/GenBank/DDBJ databases">
        <title>Whole genome comparison of six Crocosphaera watsonii strains with differing phenotypes.</title>
        <authorList>
            <person name="Bench S.R."/>
            <person name="Heller P."/>
            <person name="Frank I."/>
            <person name="Arciniega M."/>
            <person name="Shilova I.N."/>
            <person name="Zehr J.P."/>
        </authorList>
    </citation>
    <scope>NUCLEOTIDE SEQUENCE [LARGE SCALE GENOMIC DNA]</scope>
    <source>
        <strain evidence="1 2">WH 0005</strain>
    </source>
</reference>
<sequence length="79" mass="9104">MLVMTPSERKRLEACLTEVSEILYNNSDTESITTLEDIETVVREEVLEHVSPQIALFLLNKKQKRERGENEKSKVVLDS</sequence>
<accession>T2IZ00</accession>
<dbReference type="Proteomes" id="UP000017981">
    <property type="component" value="Unassembled WGS sequence"/>
</dbReference>
<reference evidence="1 2" key="1">
    <citation type="submission" date="2013-01" db="EMBL/GenBank/DDBJ databases">
        <authorList>
            <person name="Bench S."/>
        </authorList>
    </citation>
    <scope>NUCLEOTIDE SEQUENCE [LARGE SCALE GENOMIC DNA]</scope>
    <source>
        <strain evidence="1 2">WH 0005</strain>
    </source>
</reference>
<comment type="caution">
    <text evidence="1">The sequence shown here is derived from an EMBL/GenBank/DDBJ whole genome shotgun (WGS) entry which is preliminary data.</text>
</comment>
<evidence type="ECO:0000313" key="1">
    <source>
        <dbReference type="EMBL" id="CCQ58248.1"/>
    </source>
</evidence>
<name>T2IZ00_CROWT</name>